<feature type="binding site" evidence="12">
    <location>
        <begin position="259"/>
        <end position="261"/>
    </location>
    <ligand>
        <name>GTP</name>
        <dbReference type="ChEBI" id="CHEBI:37565"/>
    </ligand>
</feature>
<comment type="function">
    <text evidence="12">Catalyzes the cyclization of GTP to (8S)-3',8-cyclo-7,8-dihydroguanosine 5'-triphosphate.</text>
</comment>
<dbReference type="GO" id="GO:0061799">
    <property type="term" value="F:cyclic pyranopterin monophosphate synthase activity"/>
    <property type="evidence" value="ECO:0007669"/>
    <property type="project" value="TreeGrafter"/>
</dbReference>
<evidence type="ECO:0000256" key="2">
    <source>
        <dbReference type="ARBA" id="ARBA00022485"/>
    </source>
</evidence>
<accession>A0A1M4T2T7</accession>
<dbReference type="GO" id="GO:1904047">
    <property type="term" value="F:S-adenosyl-L-methionine binding"/>
    <property type="evidence" value="ECO:0007669"/>
    <property type="project" value="UniProtKB-UniRule"/>
</dbReference>
<dbReference type="NCBIfam" id="NF001199">
    <property type="entry name" value="PRK00164.2-1"/>
    <property type="match status" value="1"/>
</dbReference>
<evidence type="ECO:0000256" key="7">
    <source>
        <dbReference type="ARBA" id="ARBA00023014"/>
    </source>
</evidence>
<dbReference type="SFLD" id="SFLDG01383">
    <property type="entry name" value="cyclic_pyranopterin_phosphate"/>
    <property type="match status" value="1"/>
</dbReference>
<keyword evidence="10 12" id="KW-0456">Lyase</keyword>
<dbReference type="SFLD" id="SFLDG01067">
    <property type="entry name" value="SPASM/twitch_domain_containing"/>
    <property type="match status" value="1"/>
</dbReference>
<dbReference type="OrthoDB" id="9763993at2"/>
<feature type="binding site" evidence="12">
    <location>
        <position position="155"/>
    </location>
    <ligand>
        <name>GTP</name>
        <dbReference type="ChEBI" id="CHEBI:37565"/>
    </ligand>
</feature>
<keyword evidence="6 12" id="KW-0408">Iron</keyword>
<dbReference type="EMBL" id="FQUW01000005">
    <property type="protein sequence ID" value="SHE38842.1"/>
    <property type="molecule type" value="Genomic_DNA"/>
</dbReference>
<dbReference type="Pfam" id="PF04055">
    <property type="entry name" value="Radical_SAM"/>
    <property type="match status" value="1"/>
</dbReference>
<dbReference type="GO" id="GO:0006777">
    <property type="term" value="P:Mo-molybdopterin cofactor biosynthetic process"/>
    <property type="evidence" value="ECO:0007669"/>
    <property type="project" value="UniProtKB-UniRule"/>
</dbReference>
<evidence type="ECO:0000256" key="5">
    <source>
        <dbReference type="ARBA" id="ARBA00022741"/>
    </source>
</evidence>
<dbReference type="InterPro" id="IPR050105">
    <property type="entry name" value="MoCo_biosynth_MoaA/MoaC"/>
</dbReference>
<feature type="binding site" evidence="12">
    <location>
        <position position="20"/>
    </location>
    <ligand>
        <name>[4Fe-4S] cluster</name>
        <dbReference type="ChEBI" id="CHEBI:49883"/>
        <label>1</label>
        <note>4Fe-4S-S-AdoMet</note>
    </ligand>
</feature>
<dbReference type="PANTHER" id="PTHR22960:SF0">
    <property type="entry name" value="MOLYBDENUM COFACTOR BIOSYNTHESIS PROTEIN 1"/>
    <property type="match status" value="1"/>
</dbReference>
<evidence type="ECO:0000256" key="11">
    <source>
        <dbReference type="ARBA" id="ARBA00048697"/>
    </source>
</evidence>
<comment type="catalytic activity">
    <reaction evidence="11 12">
        <text>GTP + AH2 + S-adenosyl-L-methionine = (8S)-3',8-cyclo-7,8-dihydroguanosine 5'-triphosphate + 5'-deoxyadenosine + L-methionine + A + H(+)</text>
        <dbReference type="Rhea" id="RHEA:49576"/>
        <dbReference type="ChEBI" id="CHEBI:13193"/>
        <dbReference type="ChEBI" id="CHEBI:15378"/>
        <dbReference type="ChEBI" id="CHEBI:17319"/>
        <dbReference type="ChEBI" id="CHEBI:17499"/>
        <dbReference type="ChEBI" id="CHEBI:37565"/>
        <dbReference type="ChEBI" id="CHEBI:57844"/>
        <dbReference type="ChEBI" id="CHEBI:59789"/>
        <dbReference type="ChEBI" id="CHEBI:131766"/>
        <dbReference type="EC" id="4.1.99.22"/>
    </reaction>
</comment>
<feature type="binding site" evidence="12">
    <location>
        <position position="118"/>
    </location>
    <ligand>
        <name>S-adenosyl-L-methionine</name>
        <dbReference type="ChEBI" id="CHEBI:59789"/>
    </ligand>
</feature>
<dbReference type="GO" id="GO:0046872">
    <property type="term" value="F:metal ion binding"/>
    <property type="evidence" value="ECO:0007669"/>
    <property type="project" value="UniProtKB-KW"/>
</dbReference>
<dbReference type="InterPro" id="IPR007197">
    <property type="entry name" value="rSAM"/>
</dbReference>
<evidence type="ECO:0000256" key="6">
    <source>
        <dbReference type="ARBA" id="ARBA00023004"/>
    </source>
</evidence>
<dbReference type="HAMAP" id="MF_01225_B">
    <property type="entry name" value="MoaA_B"/>
    <property type="match status" value="1"/>
</dbReference>
<evidence type="ECO:0000256" key="10">
    <source>
        <dbReference type="ARBA" id="ARBA00023239"/>
    </source>
</evidence>
<dbReference type="InterPro" id="IPR040064">
    <property type="entry name" value="MoaA-like"/>
</dbReference>
<feature type="binding site" evidence="12">
    <location>
        <position position="26"/>
    </location>
    <ligand>
        <name>S-adenosyl-L-methionine</name>
        <dbReference type="ChEBI" id="CHEBI:59789"/>
    </ligand>
</feature>
<dbReference type="AlphaFoldDB" id="A0A1M4T2T7"/>
<dbReference type="RefSeq" id="WP_073162543.1">
    <property type="nucleotide sequence ID" value="NZ_FQUW01000005.1"/>
</dbReference>
<keyword evidence="5 12" id="KW-0547">Nucleotide-binding</keyword>
<dbReference type="SFLD" id="SFLDS00029">
    <property type="entry name" value="Radical_SAM"/>
    <property type="match status" value="1"/>
</dbReference>
<feature type="binding site" evidence="12">
    <location>
        <position position="24"/>
    </location>
    <ligand>
        <name>[4Fe-4S] cluster</name>
        <dbReference type="ChEBI" id="CHEBI:49883"/>
        <label>1</label>
        <note>4Fe-4S-S-AdoMet</note>
    </ligand>
</feature>
<dbReference type="GO" id="GO:0061798">
    <property type="term" value="F:GTP 3',8'-cyclase activity"/>
    <property type="evidence" value="ECO:0007669"/>
    <property type="project" value="UniProtKB-UniRule"/>
</dbReference>
<dbReference type="Gene3D" id="3.20.20.70">
    <property type="entry name" value="Aldolase class I"/>
    <property type="match status" value="1"/>
</dbReference>
<dbReference type="SMART" id="SM00729">
    <property type="entry name" value="Elp3"/>
    <property type="match status" value="1"/>
</dbReference>
<name>A0A1M4T2T7_9FIRM</name>
<dbReference type="SUPFAM" id="SSF102114">
    <property type="entry name" value="Radical SAM enzymes"/>
    <property type="match status" value="1"/>
</dbReference>
<comment type="cofactor">
    <cofactor evidence="12">
        <name>[4Fe-4S] cluster</name>
        <dbReference type="ChEBI" id="CHEBI:49883"/>
    </cofactor>
    <text evidence="12">Binds 2 [4Fe-4S] clusters. Binds 1 [4Fe-4S] cluster coordinated with 3 cysteines and an exchangeable S-adenosyl-L-methionine and 1 [4Fe-4S] cluster coordinated with 3 cysteines and the GTP-derived substrate.</text>
</comment>
<dbReference type="PANTHER" id="PTHR22960">
    <property type="entry name" value="MOLYBDOPTERIN COFACTOR SYNTHESIS PROTEIN A"/>
    <property type="match status" value="1"/>
</dbReference>
<feature type="binding site" evidence="12">
    <location>
        <position position="271"/>
    </location>
    <ligand>
        <name>[4Fe-4S] cluster</name>
        <dbReference type="ChEBI" id="CHEBI:49883"/>
        <label>2</label>
        <note>4Fe-4S-substrate</note>
    </ligand>
</feature>
<keyword evidence="2 12" id="KW-0004">4Fe-4S</keyword>
<feature type="binding site" evidence="12">
    <location>
        <position position="94"/>
    </location>
    <ligand>
        <name>GTP</name>
        <dbReference type="ChEBI" id="CHEBI:37565"/>
    </ligand>
</feature>
<keyword evidence="15" id="KW-1185">Reference proteome</keyword>
<dbReference type="InterPro" id="IPR000385">
    <property type="entry name" value="MoaA_NifB_PqqE_Fe-S-bd_CS"/>
</dbReference>
<proteinExistence type="inferred from homology"/>
<feature type="binding site" evidence="12">
    <location>
        <position position="67"/>
    </location>
    <ligand>
        <name>S-adenosyl-L-methionine</name>
        <dbReference type="ChEBI" id="CHEBI:59789"/>
    </ligand>
</feature>
<dbReference type="InterPro" id="IPR013785">
    <property type="entry name" value="Aldolase_TIM"/>
</dbReference>
<dbReference type="UniPathway" id="UPA00344"/>
<dbReference type="NCBIfam" id="TIGR02666">
    <property type="entry name" value="moaA"/>
    <property type="match status" value="1"/>
</dbReference>
<dbReference type="EC" id="4.1.99.22" evidence="1 12"/>
<evidence type="ECO:0000259" key="13">
    <source>
        <dbReference type="PROSITE" id="PS51918"/>
    </source>
</evidence>
<reference evidence="15" key="1">
    <citation type="submission" date="2016-11" db="EMBL/GenBank/DDBJ databases">
        <authorList>
            <person name="Varghese N."/>
            <person name="Submissions S."/>
        </authorList>
    </citation>
    <scope>NUCLEOTIDE SEQUENCE [LARGE SCALE GENOMIC DNA]</scope>
    <source>
        <strain evidence="15">DSM 11792</strain>
    </source>
</reference>
<feature type="binding site" evidence="12">
    <location>
        <position position="27"/>
    </location>
    <ligand>
        <name>[4Fe-4S] cluster</name>
        <dbReference type="ChEBI" id="CHEBI:49883"/>
        <label>1</label>
        <note>4Fe-4S-S-AdoMet</note>
    </ligand>
</feature>
<protein>
    <recommendedName>
        <fullName evidence="1 12">GTP 3',8-cyclase</fullName>
        <ecNumber evidence="1 12">4.1.99.22</ecNumber>
    </recommendedName>
    <alternativeName>
        <fullName evidence="12">Molybdenum cofactor biosynthesis protein A</fullName>
    </alternativeName>
</protein>
<dbReference type="GO" id="GO:0051539">
    <property type="term" value="F:4 iron, 4 sulfur cluster binding"/>
    <property type="evidence" value="ECO:0007669"/>
    <property type="project" value="UniProtKB-UniRule"/>
</dbReference>
<feature type="binding site" evidence="12">
    <location>
        <position position="189"/>
    </location>
    <ligand>
        <name>S-adenosyl-L-methionine</name>
        <dbReference type="ChEBI" id="CHEBI:59789"/>
    </ligand>
</feature>
<organism evidence="14 15">
    <name type="scientific">Desulfofundulus australicus DSM 11792</name>
    <dbReference type="NCBI Taxonomy" id="1121425"/>
    <lineage>
        <taxon>Bacteria</taxon>
        <taxon>Bacillati</taxon>
        <taxon>Bacillota</taxon>
        <taxon>Clostridia</taxon>
        <taxon>Eubacteriales</taxon>
        <taxon>Peptococcaceae</taxon>
        <taxon>Desulfofundulus</taxon>
    </lineage>
</organism>
<dbReference type="CDD" id="cd21117">
    <property type="entry name" value="Twitch_MoaA"/>
    <property type="match status" value="1"/>
</dbReference>
<evidence type="ECO:0000313" key="15">
    <source>
        <dbReference type="Proteomes" id="UP000184196"/>
    </source>
</evidence>
<dbReference type="InterPro" id="IPR006638">
    <property type="entry name" value="Elp3/MiaA/NifB-like_rSAM"/>
</dbReference>
<feature type="binding site" evidence="12">
    <location>
        <position position="257"/>
    </location>
    <ligand>
        <name>[4Fe-4S] cluster</name>
        <dbReference type="ChEBI" id="CHEBI:49883"/>
        <label>2</label>
        <note>4Fe-4S-substrate</note>
    </ligand>
</feature>
<evidence type="ECO:0000256" key="1">
    <source>
        <dbReference type="ARBA" id="ARBA00012167"/>
    </source>
</evidence>
<feature type="domain" description="Radical SAM core" evidence="13">
    <location>
        <begin position="4"/>
        <end position="230"/>
    </location>
</feature>
<keyword evidence="8 12" id="KW-0342">GTP-binding</keyword>
<comment type="similarity">
    <text evidence="12">Belongs to the radical SAM superfamily. MoaA family.</text>
</comment>
<dbReference type="InterPro" id="IPR058240">
    <property type="entry name" value="rSAM_sf"/>
</dbReference>
<dbReference type="GO" id="GO:0005525">
    <property type="term" value="F:GTP binding"/>
    <property type="evidence" value="ECO:0007669"/>
    <property type="project" value="UniProtKB-UniRule"/>
</dbReference>
<sequence>MEDRYQREINYLRVSVTDRCNLRCRYCMPPQGVSVVPRREILSLEEITRVVEAATEVGVKKVRLTGGEPLVRRGITELVRKLAGIPEIDDIALTTNGILLAGKAGQLKAAGLCRVNISLDTLKPERFNFITRGGSLEAVWRGIEKSLEIGLHPVKLNAVVVRGFNDDEICDLARLSIKHPLHVRFIELMPFGTAAGYSREGYVPAAEIRSLIEKELGQLQEVRKLAGSGPARYYRLPGAPGTIGFISAVSDHFCGRCNRLRLTATGALRPCLFSEHEIDLKGPLRRGATRDELAGLIARAIQDKPGWHRLGQENFRTRKNMSQIGG</sequence>
<dbReference type="Pfam" id="PF06463">
    <property type="entry name" value="Mob_synth_C"/>
    <property type="match status" value="1"/>
</dbReference>
<feature type="binding site" evidence="12">
    <location>
        <position position="63"/>
    </location>
    <ligand>
        <name>GTP</name>
        <dbReference type="ChEBI" id="CHEBI:37565"/>
    </ligand>
</feature>
<dbReference type="InterPro" id="IPR010505">
    <property type="entry name" value="MoaA_twitch"/>
</dbReference>
<evidence type="ECO:0000256" key="3">
    <source>
        <dbReference type="ARBA" id="ARBA00022691"/>
    </source>
</evidence>
<dbReference type="PROSITE" id="PS01305">
    <property type="entry name" value="MOAA_NIFB_PQQE"/>
    <property type="match status" value="1"/>
</dbReference>
<keyword evidence="9 12" id="KW-0501">Molybdenum cofactor biosynthesis</keyword>
<dbReference type="SFLD" id="SFLDG01386">
    <property type="entry name" value="main_SPASM_domain-containing"/>
    <property type="match status" value="1"/>
</dbReference>
<gene>
    <name evidence="12" type="primary">moaA</name>
    <name evidence="14" type="ORF">SAMN02745218_00219</name>
</gene>
<comment type="subunit">
    <text evidence="12">Monomer and homodimer.</text>
</comment>
<dbReference type="PROSITE" id="PS51918">
    <property type="entry name" value="RADICAL_SAM"/>
    <property type="match status" value="1"/>
</dbReference>
<feature type="binding site" evidence="12">
    <location>
        <position position="254"/>
    </location>
    <ligand>
        <name>[4Fe-4S] cluster</name>
        <dbReference type="ChEBI" id="CHEBI:49883"/>
        <label>2</label>
        <note>4Fe-4S-substrate</note>
    </ligand>
</feature>
<dbReference type="Proteomes" id="UP000184196">
    <property type="component" value="Unassembled WGS sequence"/>
</dbReference>
<evidence type="ECO:0000256" key="12">
    <source>
        <dbReference type="HAMAP-Rule" id="MF_01225"/>
    </source>
</evidence>
<comment type="pathway">
    <text evidence="12">Cofactor biosynthesis; molybdopterin biosynthesis.</text>
</comment>
<keyword evidence="4 12" id="KW-0479">Metal-binding</keyword>
<evidence type="ECO:0000256" key="4">
    <source>
        <dbReference type="ARBA" id="ARBA00022723"/>
    </source>
</evidence>
<feature type="binding site" evidence="12">
    <location>
        <position position="13"/>
    </location>
    <ligand>
        <name>GTP</name>
        <dbReference type="ChEBI" id="CHEBI:37565"/>
    </ligand>
</feature>
<keyword evidence="7 12" id="KW-0411">Iron-sulfur</keyword>
<dbReference type="InterPro" id="IPR013483">
    <property type="entry name" value="MoaA"/>
</dbReference>
<keyword evidence="3 12" id="KW-0949">S-adenosyl-L-methionine</keyword>
<evidence type="ECO:0000313" key="14">
    <source>
        <dbReference type="EMBL" id="SHE38842.1"/>
    </source>
</evidence>
<dbReference type="CDD" id="cd01335">
    <property type="entry name" value="Radical_SAM"/>
    <property type="match status" value="1"/>
</dbReference>
<evidence type="ECO:0000256" key="8">
    <source>
        <dbReference type="ARBA" id="ARBA00023134"/>
    </source>
</evidence>
<evidence type="ECO:0000256" key="9">
    <source>
        <dbReference type="ARBA" id="ARBA00023150"/>
    </source>
</evidence>